<gene>
    <name evidence="2" type="ORF">g.43872</name>
</gene>
<feature type="region of interest" description="Disordered" evidence="1">
    <location>
        <begin position="165"/>
        <end position="189"/>
    </location>
</feature>
<sequence length="189" mass="20527">VCPPAAGPPEYVGTPPGRPRPETYKARRRLYDGSESSECEDLNSPLGTLSSGNGSCLGDSINRTVTLGRADETYISDDSCPPGITEDISLEDDVFESPDSATQPLPAWARAAMRQEVLDRERALRGFPVCNEDGLNRTFSMDQSDESYGLDDSCPEEIFAGVCPPAAGPPEYVRTPPGRPRPETYKARR</sequence>
<accession>A0A1B6HSL6</accession>
<proteinExistence type="predicted"/>
<feature type="region of interest" description="Disordered" evidence="1">
    <location>
        <begin position="1"/>
        <end position="24"/>
    </location>
</feature>
<feature type="non-terminal residue" evidence="2">
    <location>
        <position position="1"/>
    </location>
</feature>
<dbReference type="EMBL" id="GECU01030022">
    <property type="protein sequence ID" value="JAS77684.1"/>
    <property type="molecule type" value="Transcribed_RNA"/>
</dbReference>
<feature type="compositionally biased region" description="Basic and acidic residues" evidence="1">
    <location>
        <begin position="180"/>
        <end position="189"/>
    </location>
</feature>
<evidence type="ECO:0000256" key="1">
    <source>
        <dbReference type="SAM" id="MobiDB-lite"/>
    </source>
</evidence>
<protein>
    <submittedName>
        <fullName evidence="2">Uncharacterized protein</fullName>
    </submittedName>
</protein>
<feature type="non-terminal residue" evidence="2">
    <location>
        <position position="189"/>
    </location>
</feature>
<reference evidence="2" key="1">
    <citation type="submission" date="2015-11" db="EMBL/GenBank/DDBJ databases">
        <title>De novo transcriptome assembly of four potential Pierce s Disease insect vectors from Arizona vineyards.</title>
        <authorList>
            <person name="Tassone E.E."/>
        </authorList>
    </citation>
    <scope>NUCLEOTIDE SEQUENCE</scope>
</reference>
<evidence type="ECO:0000313" key="2">
    <source>
        <dbReference type="EMBL" id="JAS77684.1"/>
    </source>
</evidence>
<organism evidence="2">
    <name type="scientific">Homalodisca liturata</name>
    <dbReference type="NCBI Taxonomy" id="320908"/>
    <lineage>
        <taxon>Eukaryota</taxon>
        <taxon>Metazoa</taxon>
        <taxon>Ecdysozoa</taxon>
        <taxon>Arthropoda</taxon>
        <taxon>Hexapoda</taxon>
        <taxon>Insecta</taxon>
        <taxon>Pterygota</taxon>
        <taxon>Neoptera</taxon>
        <taxon>Paraneoptera</taxon>
        <taxon>Hemiptera</taxon>
        <taxon>Auchenorrhyncha</taxon>
        <taxon>Membracoidea</taxon>
        <taxon>Cicadellidae</taxon>
        <taxon>Cicadellinae</taxon>
        <taxon>Proconiini</taxon>
        <taxon>Homalodisca</taxon>
    </lineage>
</organism>
<name>A0A1B6HSL6_9HEMI</name>
<dbReference type="AlphaFoldDB" id="A0A1B6HSL6"/>